<evidence type="ECO:0000256" key="6">
    <source>
        <dbReference type="ARBA" id="ARBA00023152"/>
    </source>
</evidence>
<dbReference type="GO" id="GO:0006007">
    <property type="term" value="P:glucose catabolic process"/>
    <property type="evidence" value="ECO:0007669"/>
    <property type="project" value="InterPro"/>
</dbReference>
<dbReference type="InterPro" id="IPR017850">
    <property type="entry name" value="Alkaline_phosphatase_core_sf"/>
</dbReference>
<proteinExistence type="inferred from homology"/>
<feature type="binding site" evidence="9">
    <location>
        <position position="184"/>
    </location>
    <ligand>
        <name>substrate</name>
    </ligand>
</feature>
<organism evidence="15 16">
    <name type="scientific">Candidatus Jorgensenbacteria bacterium GWC1_48_12</name>
    <dbReference type="NCBI Taxonomy" id="1798469"/>
    <lineage>
        <taxon>Bacteria</taxon>
        <taxon>Candidatus Joergenseniibacteriota</taxon>
    </lineage>
</organism>
<comment type="caution">
    <text evidence="9">Lacks conserved residue(s) required for the propagation of feature annotation.</text>
</comment>
<comment type="function">
    <text evidence="2 9">Catalyzes the interconversion of 2-phosphoglycerate and 3-phosphoglycerate.</text>
</comment>
<feature type="domain" description="BPG-independent PGAM N-terminal" evidence="14">
    <location>
        <begin position="81"/>
        <end position="289"/>
    </location>
</feature>
<dbReference type="PIRSF" id="PIRSF001492">
    <property type="entry name" value="IPGAM"/>
    <property type="match status" value="1"/>
</dbReference>
<comment type="similarity">
    <text evidence="4 9">Belongs to the BPG-independent phosphoglycerate mutase family.</text>
</comment>
<feature type="domain" description="Metalloenzyme" evidence="13">
    <location>
        <begin position="4"/>
        <end position="501"/>
    </location>
</feature>
<evidence type="ECO:0000256" key="7">
    <source>
        <dbReference type="ARBA" id="ARBA00023211"/>
    </source>
</evidence>
<dbReference type="CDD" id="cd16010">
    <property type="entry name" value="iPGM"/>
    <property type="match status" value="1"/>
</dbReference>
<keyword evidence="8 9" id="KW-0413">Isomerase</keyword>
<evidence type="ECO:0000256" key="3">
    <source>
        <dbReference type="ARBA" id="ARBA00004798"/>
    </source>
</evidence>
<name>A0A1F6BLS8_9BACT</name>
<evidence type="ECO:0000256" key="2">
    <source>
        <dbReference type="ARBA" id="ARBA00002315"/>
    </source>
</evidence>
<evidence type="ECO:0000256" key="9">
    <source>
        <dbReference type="HAMAP-Rule" id="MF_01038"/>
    </source>
</evidence>
<feature type="binding site" evidence="9 12">
    <location>
        <position position="393"/>
    </location>
    <ligand>
        <name>Mn(2+)</name>
        <dbReference type="ChEBI" id="CHEBI:29035"/>
        <label>1</label>
    </ligand>
</feature>
<comment type="cofactor">
    <cofactor evidence="9">
        <name>Mn(2+)</name>
        <dbReference type="ChEBI" id="CHEBI:29035"/>
    </cofactor>
    <text evidence="9">Binds 2 manganese ions per subunit.</text>
</comment>
<evidence type="ECO:0000259" key="13">
    <source>
        <dbReference type="Pfam" id="PF01676"/>
    </source>
</evidence>
<feature type="binding site" evidence="9 12">
    <location>
        <position position="453"/>
    </location>
    <ligand>
        <name>Mn(2+)</name>
        <dbReference type="ChEBI" id="CHEBI:29035"/>
        <label>1</label>
    </ligand>
</feature>
<evidence type="ECO:0000256" key="10">
    <source>
        <dbReference type="NCBIfam" id="TIGR01307"/>
    </source>
</evidence>
<dbReference type="InterPro" id="IPR011258">
    <property type="entry name" value="BPG-indep_PGM_N"/>
</dbReference>
<feature type="binding site" evidence="9">
    <location>
        <position position="190"/>
    </location>
    <ligand>
        <name>substrate</name>
    </ligand>
</feature>
<dbReference type="EMBL" id="MFKI01000044">
    <property type="protein sequence ID" value="OGG37879.1"/>
    <property type="molecule type" value="Genomic_DNA"/>
</dbReference>
<feature type="binding site" evidence="9 12">
    <location>
        <position position="397"/>
    </location>
    <ligand>
        <name>Mn(2+)</name>
        <dbReference type="ChEBI" id="CHEBI:29035"/>
        <label>1</label>
    </ligand>
</feature>
<dbReference type="InterPro" id="IPR036646">
    <property type="entry name" value="PGAM_B_sf"/>
</dbReference>
<feature type="binding site" evidence="9 12">
    <location>
        <position position="11"/>
    </location>
    <ligand>
        <name>Mn(2+)</name>
        <dbReference type="ChEBI" id="CHEBI:29035"/>
        <label>2</label>
    </ligand>
</feature>
<dbReference type="EC" id="5.4.2.12" evidence="9 10"/>
<evidence type="ECO:0000256" key="4">
    <source>
        <dbReference type="ARBA" id="ARBA00008819"/>
    </source>
</evidence>
<evidence type="ECO:0000256" key="8">
    <source>
        <dbReference type="ARBA" id="ARBA00023235"/>
    </source>
</evidence>
<dbReference type="Gene3D" id="3.40.1450.10">
    <property type="entry name" value="BPG-independent phosphoglycerate mutase, domain B"/>
    <property type="match status" value="1"/>
</dbReference>
<dbReference type="Pfam" id="PF01676">
    <property type="entry name" value="Metalloenzyme"/>
    <property type="match status" value="1"/>
</dbReference>
<dbReference type="Pfam" id="PF06415">
    <property type="entry name" value="iPGM_N"/>
    <property type="match status" value="1"/>
</dbReference>
<feature type="binding site" evidence="9 12">
    <location>
        <position position="61"/>
    </location>
    <ligand>
        <name>Mn(2+)</name>
        <dbReference type="ChEBI" id="CHEBI:29035"/>
        <label>2</label>
    </ligand>
</feature>
<dbReference type="Proteomes" id="UP000179324">
    <property type="component" value="Unassembled WGS sequence"/>
</dbReference>
<sequence>MRRTFILAILDGWGQGEFDESNPIYKAGLETVKELETKFPKGALQASGIAIGLPWEEEGNSEVGHLTLGAGQILYQYFPKISIAIENGSFFEMPNLKNAFQHAQKNNSSVHLIGLLTEGNVHASFNHLVALIEMAVKEKTQNLYLHLFSDGRDSSPRSVLGLLKKLEEVINKNGVGKIASLTGRYFGMDRDGHWDRTEKAYQTIVGVEKTAASFEESINKTYGRDLDDEYIEPTVVEPHPVCDNDAIIFFNFREDSMRQIPEPFLNSNFDKFPVKPLKNIFAVTMTEYADSQKAPAAFFKNKVKNPLGKVLSDKGLTQLRIAETEKYAHITYFFNGLRDNPYPNEFRILIPSKAAIRHEENPEMMAKEITDRAIIALREGGFDFILINYANPDLIAHTGNYEATIAAVKTVDRELGRLVKEVLEGNHLLIVTSDHGNAESVLNLQTGEPETFHDPNPVPIYLVAREFEKPFSIPDTSPRKLPVIGILSDVAPTLLELMKIPKPEEMTGESLLSQLT</sequence>
<dbReference type="GO" id="GO:0006096">
    <property type="term" value="P:glycolytic process"/>
    <property type="evidence" value="ECO:0007669"/>
    <property type="project" value="UniProtKB-UniRule"/>
</dbReference>
<dbReference type="GO" id="GO:0005737">
    <property type="term" value="C:cytoplasm"/>
    <property type="evidence" value="ECO:0007669"/>
    <property type="project" value="InterPro"/>
</dbReference>
<protein>
    <recommendedName>
        <fullName evidence="9 10">2,3-bisphosphoglycerate-independent phosphoglycerate mutase</fullName>
        <shortName evidence="9">BPG-independent PGAM</shortName>
        <shortName evidence="9">Phosphoglyceromutase</shortName>
        <shortName evidence="9">iPGM</shortName>
        <ecNumber evidence="9 10">5.4.2.12</ecNumber>
    </recommendedName>
</protein>
<reference evidence="15 16" key="1">
    <citation type="journal article" date="2016" name="Nat. Commun.">
        <title>Thousands of microbial genomes shed light on interconnected biogeochemical processes in an aquifer system.</title>
        <authorList>
            <person name="Anantharaman K."/>
            <person name="Brown C.T."/>
            <person name="Hug L.A."/>
            <person name="Sharon I."/>
            <person name="Castelle C.J."/>
            <person name="Probst A.J."/>
            <person name="Thomas B.C."/>
            <person name="Singh A."/>
            <person name="Wilkins M.J."/>
            <person name="Karaoz U."/>
            <person name="Brodie E.L."/>
            <person name="Williams K.H."/>
            <person name="Hubbard S.S."/>
            <person name="Banfield J.F."/>
        </authorList>
    </citation>
    <scope>NUCLEOTIDE SEQUENCE [LARGE SCALE GENOMIC DNA]</scope>
</reference>
<evidence type="ECO:0000259" key="14">
    <source>
        <dbReference type="Pfam" id="PF06415"/>
    </source>
</evidence>
<keyword evidence="7 9" id="KW-0464">Manganese</keyword>
<dbReference type="SUPFAM" id="SSF53649">
    <property type="entry name" value="Alkaline phosphatase-like"/>
    <property type="match status" value="1"/>
</dbReference>
<evidence type="ECO:0000313" key="16">
    <source>
        <dbReference type="Proteomes" id="UP000179324"/>
    </source>
</evidence>
<dbReference type="Gene3D" id="3.40.720.10">
    <property type="entry name" value="Alkaline Phosphatase, subunit A"/>
    <property type="match status" value="1"/>
</dbReference>
<dbReference type="GO" id="GO:0004619">
    <property type="term" value="F:phosphoglycerate mutase activity"/>
    <property type="evidence" value="ECO:0007669"/>
    <property type="project" value="UniProtKB-UniRule"/>
</dbReference>
<comment type="pathway">
    <text evidence="3 9">Carbohydrate degradation; glycolysis; pyruvate from D-glyceraldehyde 3-phosphate: step 3/5.</text>
</comment>
<evidence type="ECO:0000313" key="15">
    <source>
        <dbReference type="EMBL" id="OGG37879.1"/>
    </source>
</evidence>
<evidence type="ECO:0000256" key="1">
    <source>
        <dbReference type="ARBA" id="ARBA00000370"/>
    </source>
</evidence>
<dbReference type="PANTHER" id="PTHR31637:SF0">
    <property type="entry name" value="2,3-BISPHOSPHOGLYCERATE-INDEPENDENT PHOSPHOGLYCERATE MUTASE"/>
    <property type="match status" value="1"/>
</dbReference>
<dbReference type="FunFam" id="3.40.1450.10:FF:000002">
    <property type="entry name" value="2,3-bisphosphoglycerate-independent phosphoglycerate mutase"/>
    <property type="match status" value="1"/>
</dbReference>
<feature type="binding site" evidence="9 12">
    <location>
        <position position="435"/>
    </location>
    <ligand>
        <name>Mn(2+)</name>
        <dbReference type="ChEBI" id="CHEBI:29035"/>
        <label>2</label>
    </ligand>
</feature>
<dbReference type="InterPro" id="IPR005995">
    <property type="entry name" value="Pgm_bpd_ind"/>
</dbReference>
<feature type="active site" description="Phosphoserine intermediate" evidence="9 11">
    <location>
        <position position="61"/>
    </location>
</feature>
<gene>
    <name evidence="9" type="primary">gpmI</name>
    <name evidence="15" type="ORF">A2127_00755</name>
</gene>
<feature type="binding site" evidence="9">
    <location>
        <position position="122"/>
    </location>
    <ligand>
        <name>substrate</name>
    </ligand>
</feature>
<feature type="binding site" evidence="9">
    <location>
        <begin position="152"/>
        <end position="153"/>
    </location>
    <ligand>
        <name>substrate</name>
    </ligand>
</feature>
<dbReference type="AlphaFoldDB" id="A0A1F6BLS8"/>
<dbReference type="PANTHER" id="PTHR31637">
    <property type="entry name" value="2,3-BISPHOSPHOGLYCERATE-INDEPENDENT PHOSPHOGLYCERATE MUTASE"/>
    <property type="match status" value="1"/>
</dbReference>
<dbReference type="SUPFAM" id="SSF64158">
    <property type="entry name" value="2,3-Bisphosphoglycerate-independent phosphoglycerate mutase, substrate-binding domain"/>
    <property type="match status" value="1"/>
</dbReference>
<comment type="subunit">
    <text evidence="9">Monomer.</text>
</comment>
<comment type="caution">
    <text evidence="15">The sequence shown here is derived from an EMBL/GenBank/DDBJ whole genome shotgun (WGS) entry which is preliminary data.</text>
</comment>
<dbReference type="GO" id="GO:0030145">
    <property type="term" value="F:manganese ion binding"/>
    <property type="evidence" value="ECO:0007669"/>
    <property type="project" value="UniProtKB-UniRule"/>
</dbReference>
<evidence type="ECO:0000256" key="11">
    <source>
        <dbReference type="PIRSR" id="PIRSR001492-1"/>
    </source>
</evidence>
<feature type="binding site" evidence="9 12">
    <location>
        <position position="434"/>
    </location>
    <ligand>
        <name>Mn(2+)</name>
        <dbReference type="ChEBI" id="CHEBI:29035"/>
        <label>2</label>
    </ligand>
</feature>
<feature type="binding site" evidence="9">
    <location>
        <position position="326"/>
    </location>
    <ligand>
        <name>substrate</name>
    </ligand>
</feature>
<evidence type="ECO:0000256" key="12">
    <source>
        <dbReference type="PIRSR" id="PIRSR001492-3"/>
    </source>
</evidence>
<comment type="catalytic activity">
    <reaction evidence="1 9">
        <text>(2R)-2-phosphoglycerate = (2R)-3-phosphoglycerate</text>
        <dbReference type="Rhea" id="RHEA:15901"/>
        <dbReference type="ChEBI" id="CHEBI:58272"/>
        <dbReference type="ChEBI" id="CHEBI:58289"/>
        <dbReference type="EC" id="5.4.2.12"/>
    </reaction>
</comment>
<keyword evidence="6 9" id="KW-0324">Glycolysis</keyword>
<accession>A0A1F6BLS8</accession>
<keyword evidence="5 9" id="KW-0479">Metal-binding</keyword>
<dbReference type="InterPro" id="IPR006124">
    <property type="entry name" value="Metalloenzyme"/>
</dbReference>
<dbReference type="HAMAP" id="MF_01038">
    <property type="entry name" value="GpmI"/>
    <property type="match status" value="1"/>
</dbReference>
<dbReference type="NCBIfam" id="TIGR01307">
    <property type="entry name" value="pgm_bpd_ind"/>
    <property type="match status" value="1"/>
</dbReference>
<dbReference type="UniPathway" id="UPA00109">
    <property type="reaction ID" value="UER00186"/>
</dbReference>
<evidence type="ECO:0000256" key="5">
    <source>
        <dbReference type="ARBA" id="ARBA00022723"/>
    </source>
</evidence>